<organism evidence="2 3">
    <name type="scientific">Capnocytophaga canimorsus</name>
    <dbReference type="NCBI Taxonomy" id="28188"/>
    <lineage>
        <taxon>Bacteria</taxon>
        <taxon>Pseudomonadati</taxon>
        <taxon>Bacteroidota</taxon>
        <taxon>Flavobacteriia</taxon>
        <taxon>Flavobacteriales</taxon>
        <taxon>Flavobacteriaceae</taxon>
        <taxon>Capnocytophaga</taxon>
    </lineage>
</organism>
<keyword evidence="1" id="KW-1133">Transmembrane helix</keyword>
<protein>
    <submittedName>
        <fullName evidence="2">Uncharacterized protein</fullName>
    </submittedName>
</protein>
<evidence type="ECO:0000256" key="1">
    <source>
        <dbReference type="SAM" id="Phobius"/>
    </source>
</evidence>
<keyword evidence="1" id="KW-0472">Membrane</keyword>
<dbReference type="AlphaFoldDB" id="A0A250G1U9"/>
<keyword evidence="1" id="KW-0812">Transmembrane</keyword>
<dbReference type="EMBL" id="CP022388">
    <property type="protein sequence ID" value="ATA90705.1"/>
    <property type="molecule type" value="Genomic_DNA"/>
</dbReference>
<evidence type="ECO:0000313" key="2">
    <source>
        <dbReference type="EMBL" id="ATA90705.1"/>
    </source>
</evidence>
<feature type="transmembrane region" description="Helical" evidence="1">
    <location>
        <begin position="76"/>
        <end position="97"/>
    </location>
</feature>
<accession>A0A250G1U9</accession>
<gene>
    <name evidence="2" type="ORF">CGC56_00060</name>
</gene>
<reference evidence="3" key="1">
    <citation type="submission" date="2017-06" db="EMBL/GenBank/DDBJ databases">
        <title>Capnocytophaga spp. assemblies.</title>
        <authorList>
            <person name="Gulvik C.A."/>
        </authorList>
    </citation>
    <scope>NUCLEOTIDE SEQUENCE [LARGE SCALE GENOMIC DNA]</scope>
    <source>
        <strain evidence="3">H5594</strain>
    </source>
</reference>
<dbReference type="Proteomes" id="UP000243136">
    <property type="component" value="Chromosome"/>
</dbReference>
<evidence type="ECO:0000313" key="3">
    <source>
        <dbReference type="Proteomes" id="UP000243136"/>
    </source>
</evidence>
<name>A0A250G1U9_9FLAO</name>
<sequence>MLCKTQRNATQRNATQRNATQRLSYPLIKNLLTHVYTFLAYTQHCVTYFFQFSGHKVTRNKLQVSRNKKQGISRTWILFSCSFIPYSFYFTLFPFPLKIFYKFIILWESAI</sequence>
<proteinExistence type="predicted"/>